<dbReference type="PANTHER" id="PTHR36688">
    <property type="entry name" value="ENDO/EXONUCLEASE/PHOSPHATASE DOMAIN-CONTAINING PROTEIN"/>
    <property type="match status" value="1"/>
</dbReference>
<dbReference type="AlphaFoldDB" id="A0AAW1ICC1"/>
<comment type="caution">
    <text evidence="3">The sequence shown here is derived from an EMBL/GenBank/DDBJ whole genome shotgun (WGS) entry which is preliminary data.</text>
</comment>
<feature type="compositionally biased region" description="Basic and acidic residues" evidence="1">
    <location>
        <begin position="199"/>
        <end position="220"/>
    </location>
</feature>
<dbReference type="PANTHER" id="PTHR36688:SF1">
    <property type="entry name" value="ENDONUCLEASE_EXONUCLEASE_PHOSPHATASE DOMAIN-CONTAINING PROTEIN"/>
    <property type="match status" value="1"/>
</dbReference>
<evidence type="ECO:0000256" key="2">
    <source>
        <dbReference type="SAM" id="SignalP"/>
    </source>
</evidence>
<keyword evidence="4" id="KW-1185">Reference proteome</keyword>
<evidence type="ECO:0000256" key="1">
    <source>
        <dbReference type="SAM" id="MobiDB-lite"/>
    </source>
</evidence>
<feature type="chain" id="PRO_5043396500" description="RNA-directed DNA polymerase from mobile element jockey" evidence="2">
    <location>
        <begin position="20"/>
        <end position="296"/>
    </location>
</feature>
<dbReference type="EMBL" id="JASPKY010000666">
    <property type="protein sequence ID" value="KAK9687031.1"/>
    <property type="molecule type" value="Genomic_DNA"/>
</dbReference>
<gene>
    <name evidence="3" type="ORF">QE152_g36758</name>
</gene>
<organism evidence="3 4">
    <name type="scientific">Popillia japonica</name>
    <name type="common">Japanese beetle</name>
    <dbReference type="NCBI Taxonomy" id="7064"/>
    <lineage>
        <taxon>Eukaryota</taxon>
        <taxon>Metazoa</taxon>
        <taxon>Ecdysozoa</taxon>
        <taxon>Arthropoda</taxon>
        <taxon>Hexapoda</taxon>
        <taxon>Insecta</taxon>
        <taxon>Pterygota</taxon>
        <taxon>Neoptera</taxon>
        <taxon>Endopterygota</taxon>
        <taxon>Coleoptera</taxon>
        <taxon>Polyphaga</taxon>
        <taxon>Scarabaeiformia</taxon>
        <taxon>Scarabaeidae</taxon>
        <taxon>Rutelinae</taxon>
        <taxon>Popillia</taxon>
    </lineage>
</organism>
<name>A0AAW1ICC1_POPJA</name>
<proteinExistence type="predicted"/>
<feature type="signal peptide" evidence="2">
    <location>
        <begin position="1"/>
        <end position="19"/>
    </location>
</feature>
<evidence type="ECO:0000313" key="3">
    <source>
        <dbReference type="EMBL" id="KAK9687031.1"/>
    </source>
</evidence>
<reference evidence="3 4" key="1">
    <citation type="journal article" date="2024" name="BMC Genomics">
        <title>De novo assembly and annotation of Popillia japonica's genome with initial clues to its potential as an invasive pest.</title>
        <authorList>
            <person name="Cucini C."/>
            <person name="Boschi S."/>
            <person name="Funari R."/>
            <person name="Cardaioli E."/>
            <person name="Iannotti N."/>
            <person name="Marturano G."/>
            <person name="Paoli F."/>
            <person name="Bruttini M."/>
            <person name="Carapelli A."/>
            <person name="Frati F."/>
            <person name="Nardi F."/>
        </authorList>
    </citation>
    <scope>NUCLEOTIDE SEQUENCE [LARGE SCALE GENOMIC DNA]</scope>
    <source>
        <strain evidence="3">DMR45628</strain>
    </source>
</reference>
<feature type="region of interest" description="Disordered" evidence="1">
    <location>
        <begin position="195"/>
        <end position="222"/>
    </location>
</feature>
<protein>
    <recommendedName>
        <fullName evidence="5">RNA-directed DNA polymerase from mobile element jockey</fullName>
    </recommendedName>
</protein>
<evidence type="ECO:0008006" key="5">
    <source>
        <dbReference type="Google" id="ProtNLM"/>
    </source>
</evidence>
<dbReference type="InterPro" id="IPR052560">
    <property type="entry name" value="RdDP_mobile_element"/>
</dbReference>
<keyword evidence="2" id="KW-0732">Signal</keyword>
<dbReference type="Proteomes" id="UP001458880">
    <property type="component" value="Unassembled WGS sequence"/>
</dbReference>
<accession>A0AAW1ICC1</accession>
<evidence type="ECO:0000313" key="4">
    <source>
        <dbReference type="Proteomes" id="UP001458880"/>
    </source>
</evidence>
<sequence>MSISWCKLRLLLALDCCCGSPAHRFYRCRGEVGGRPGGTGNLLPEKSPNPSKTQVCAFHLKNKDARRELEIHLRGERLEHCMTPRYLGVTLDRTLSFRQHCINTKGKVSARNNILRKLTGRAWGAQSETLRSSALALCVSTAEYAAPVWAASPHTKHVDVAINETARIVTGCLKPTSVNSLYPLIDVARPSVQRAAATDAERTKQETDARHPLHQHEPAGRRLRSRKSFMARSHTLKGSIENNRVTRWTQQLTTRELPREEMAPGKHFPFAVWKSLNRLRTGEARCKTNLLKWGNV</sequence>